<accession>A0A095EQQ2</accession>
<dbReference type="SUPFAM" id="SSF47072">
    <property type="entry name" value="Cysteine alpha-hairpin motif"/>
    <property type="match status" value="1"/>
</dbReference>
<evidence type="ECO:0000313" key="7">
    <source>
        <dbReference type="Proteomes" id="UP000029445"/>
    </source>
</evidence>
<dbReference type="GO" id="GO:0033108">
    <property type="term" value="P:mitochondrial respiratory chain complex assembly"/>
    <property type="evidence" value="ECO:0007669"/>
    <property type="project" value="TreeGrafter"/>
</dbReference>
<reference evidence="6 7" key="1">
    <citation type="journal article" date="2011" name="MBio">
        <title>Genome variation in Cryptococcus gattii, an emerging pathogen of immunocompetent hosts.</title>
        <authorList>
            <person name="D'Souza C.A."/>
            <person name="Kronstad J.W."/>
            <person name="Taylor G."/>
            <person name="Warren R."/>
            <person name="Yuen M."/>
            <person name="Hu G."/>
            <person name="Jung W.H."/>
            <person name="Sham A."/>
            <person name="Kidd S.E."/>
            <person name="Tangen K."/>
            <person name="Lee N."/>
            <person name="Zeilmaker T."/>
            <person name="Sawkins J."/>
            <person name="McVicker G."/>
            <person name="Shah S."/>
            <person name="Gnerre S."/>
            <person name="Griggs A."/>
            <person name="Zeng Q."/>
            <person name="Bartlett K."/>
            <person name="Li W."/>
            <person name="Wang X."/>
            <person name="Heitman J."/>
            <person name="Stajich J.E."/>
            <person name="Fraser J.A."/>
            <person name="Meyer W."/>
            <person name="Carter D."/>
            <person name="Schein J."/>
            <person name="Krzywinski M."/>
            <person name="Kwon-Chung K.J."/>
            <person name="Varma A."/>
            <person name="Wang J."/>
            <person name="Brunham R."/>
            <person name="Fyfe M."/>
            <person name="Ouellette B.F."/>
            <person name="Siddiqui A."/>
            <person name="Marra M."/>
            <person name="Jones S."/>
            <person name="Holt R."/>
            <person name="Birren B.W."/>
            <person name="Galagan J.E."/>
            <person name="Cuomo C.A."/>
        </authorList>
    </citation>
    <scope>NUCLEOTIDE SEQUENCE [LARGE SCALE GENOMIC DNA]</scope>
    <source>
        <strain evidence="6 7">R265</strain>
    </source>
</reference>
<evidence type="ECO:0000256" key="1">
    <source>
        <dbReference type="ARBA" id="ARBA00003875"/>
    </source>
</evidence>
<organism evidence="6 7">
    <name type="scientific">Cryptococcus deuterogattii (strain R265)</name>
    <name type="common">Cryptococcus gattii VGII (strain R265)</name>
    <dbReference type="NCBI Taxonomy" id="294750"/>
    <lineage>
        <taxon>Eukaryota</taxon>
        <taxon>Fungi</taxon>
        <taxon>Dikarya</taxon>
        <taxon>Basidiomycota</taxon>
        <taxon>Agaricomycotina</taxon>
        <taxon>Tremellomycetes</taxon>
        <taxon>Tremellales</taxon>
        <taxon>Cryptococcaceae</taxon>
        <taxon>Cryptococcus</taxon>
        <taxon>Cryptococcus gattii species complex</taxon>
    </lineage>
</organism>
<keyword evidence="3" id="KW-0496">Mitochondrion</keyword>
<dbReference type="GeneID" id="88181215"/>
<dbReference type="VEuPathDB" id="FungiDB:CNBG_5046"/>
<dbReference type="HOGENOM" id="CLU_157422_2_0_1"/>
<dbReference type="PANTHER" id="PTHR46811:SF1">
    <property type="entry name" value="COILED-COIL-HELIX-COILED-COIL-HELIX DOMAIN-CONTAINING PROTEIN 7"/>
    <property type="match status" value="1"/>
</dbReference>
<proteinExistence type="predicted"/>
<feature type="compositionally biased region" description="Polar residues" evidence="5">
    <location>
        <begin position="1"/>
        <end position="13"/>
    </location>
</feature>
<dbReference type="Proteomes" id="UP000029445">
    <property type="component" value="Chromosome 13"/>
</dbReference>
<dbReference type="STRING" id="294750.A0A095EQQ2"/>
<evidence type="ECO:0000256" key="2">
    <source>
        <dbReference type="ARBA" id="ARBA00004569"/>
    </source>
</evidence>
<keyword evidence="7" id="KW-1185">Reference proteome</keyword>
<evidence type="ECO:0000256" key="3">
    <source>
        <dbReference type="ARBA" id="ARBA00023128"/>
    </source>
</evidence>
<dbReference type="EMBL" id="CP025771">
    <property type="protein sequence ID" value="KGB79208.1"/>
    <property type="molecule type" value="Genomic_DNA"/>
</dbReference>
<comment type="function">
    <text evidence="1">Required for the assembly of cytochrome c oxidase.</text>
</comment>
<dbReference type="AlphaFoldDB" id="A0A095EQQ2"/>
<feature type="region of interest" description="Disordered" evidence="5">
    <location>
        <begin position="1"/>
        <end position="27"/>
    </location>
</feature>
<sequence>MATQVPPSTNPTPFANRPAPPTKDLEIPEDYKKTFRGRGTVSKFVDPCEAARKASLDCLERAHYNRSECMDFFTAYKECKGNWLAQRKEDRMKGRDTV</sequence>
<name>A0A095EQQ2_CRYD2</name>
<evidence type="ECO:0000256" key="4">
    <source>
        <dbReference type="ARBA" id="ARBA00023157"/>
    </source>
</evidence>
<comment type="subcellular location">
    <subcellularLocation>
        <location evidence="2">Mitochondrion intermembrane space</location>
    </subcellularLocation>
</comment>
<protein>
    <submittedName>
        <fullName evidence="6">Cytochrome c oxidase-assembly factor COX23 mitochondrial</fullName>
    </submittedName>
</protein>
<dbReference type="PANTHER" id="PTHR46811">
    <property type="entry name" value="COILED-COIL-HELIX-COILED-COIL-HELIX DOMAIN-CONTAINING PROTEIN 7"/>
    <property type="match status" value="1"/>
</dbReference>
<dbReference type="RefSeq" id="XP_062884895.1">
    <property type="nucleotide sequence ID" value="XM_063028940.1"/>
</dbReference>
<evidence type="ECO:0000256" key="5">
    <source>
        <dbReference type="SAM" id="MobiDB-lite"/>
    </source>
</evidence>
<dbReference type="KEGG" id="cdeu:CNBG_5046"/>
<dbReference type="InterPro" id="IPR009069">
    <property type="entry name" value="Cys_alpha_HP_mot_SF"/>
</dbReference>
<dbReference type="PROSITE" id="PS51808">
    <property type="entry name" value="CHCH"/>
    <property type="match status" value="1"/>
</dbReference>
<evidence type="ECO:0000313" key="6">
    <source>
        <dbReference type="EMBL" id="KGB79208.1"/>
    </source>
</evidence>
<dbReference type="OMA" id="GGDRDMC"/>
<dbReference type="GO" id="GO:0005758">
    <property type="term" value="C:mitochondrial intermembrane space"/>
    <property type="evidence" value="ECO:0007669"/>
    <property type="project" value="UniProtKB-SubCell"/>
</dbReference>
<gene>
    <name evidence="6" type="ORF">CNBG_5046</name>
</gene>
<keyword evidence="4" id="KW-1015">Disulfide bond</keyword>
<dbReference type="InterPro" id="IPR051040">
    <property type="entry name" value="COX23"/>
</dbReference>
<reference evidence="6 7" key="2">
    <citation type="journal article" date="2018" name="Proc. Natl. Acad. Sci.">
        <title>RNAi is a critical determinant of centromere evolution in closely related fungi.</title>
        <authorList>
            <person name="Yadav V."/>
            <person name="Sun S."/>
            <person name="Billmyre R.B."/>
            <person name="Thimmappa B.C."/>
            <person name="Shea T."/>
            <person name="Lintner R."/>
            <person name="Bakkeren G."/>
            <person name="Cuomo C.A."/>
            <person name="Heitman J."/>
            <person name="Sanyal K."/>
        </authorList>
    </citation>
    <scope>NUCLEOTIDE SEQUENCE [LARGE SCALE GENOMIC DNA]</scope>
    <source>
        <strain evidence="6 7">R265</strain>
    </source>
</reference>
<dbReference type="OrthoDB" id="9971592at2759"/>